<dbReference type="Proteomes" id="UP000028007">
    <property type="component" value="Unassembled WGS sequence"/>
</dbReference>
<name>A0A081PBH1_9SPHI</name>
<comment type="caution">
    <text evidence="1">The sequence shown here is derived from an EMBL/GenBank/DDBJ whole genome shotgun (WGS) entry which is preliminary data.</text>
</comment>
<dbReference type="OrthoDB" id="9816224at2"/>
<evidence type="ECO:0000313" key="2">
    <source>
        <dbReference type="Proteomes" id="UP000028007"/>
    </source>
</evidence>
<dbReference type="EMBL" id="JNFF01000119">
    <property type="protein sequence ID" value="KEQ28044.1"/>
    <property type="molecule type" value="Genomic_DNA"/>
</dbReference>
<reference evidence="1 2" key="1">
    <citation type="journal article" date="1992" name="Int. J. Syst. Bacteriol.">
        <title>Sphingobacterium antarcticus sp. nov. a Psychrotrophic Bacterium from the Soils of Schirmacher Oasis, Antarctica.</title>
        <authorList>
            <person name="Shivaji S."/>
            <person name="Ray M.K."/>
            <person name="Rao N.S."/>
            <person name="Saiserr L."/>
            <person name="Jagannadham M.V."/>
            <person name="Kumar G.S."/>
            <person name="Reddy G."/>
            <person name="Bhargava P.M."/>
        </authorList>
    </citation>
    <scope>NUCLEOTIDE SEQUENCE [LARGE SCALE GENOMIC DNA]</scope>
    <source>
        <strain evidence="1 2">4BY</strain>
    </source>
</reference>
<proteinExistence type="predicted"/>
<evidence type="ECO:0008006" key="3">
    <source>
        <dbReference type="Google" id="ProtNLM"/>
    </source>
</evidence>
<organism evidence="1 2">
    <name type="scientific">Pedobacter antarcticus 4BY</name>
    <dbReference type="NCBI Taxonomy" id="1358423"/>
    <lineage>
        <taxon>Bacteria</taxon>
        <taxon>Pseudomonadati</taxon>
        <taxon>Bacteroidota</taxon>
        <taxon>Sphingobacteriia</taxon>
        <taxon>Sphingobacteriales</taxon>
        <taxon>Sphingobacteriaceae</taxon>
        <taxon>Pedobacter</taxon>
    </lineage>
</organism>
<dbReference type="RefSeq" id="WP_051760354.1">
    <property type="nucleotide sequence ID" value="NZ_JNFF01000119.1"/>
</dbReference>
<accession>A0A081PBH1</accession>
<keyword evidence="2" id="KW-1185">Reference proteome</keyword>
<gene>
    <name evidence="1" type="ORF">N180_20585</name>
</gene>
<dbReference type="AlphaFoldDB" id="A0A081PBH1"/>
<evidence type="ECO:0000313" key="1">
    <source>
        <dbReference type="EMBL" id="KEQ28044.1"/>
    </source>
</evidence>
<sequence length="398" mass="45988">MKKFMLIIAGFILLNFSGIRAQGIQLNVAFYGLQFKGGDFPSGKVRLKDTLSAATLLPAYLAVRQQHSQILLDSLKAFRQRFELNDWLYYQLVRKVAQELCPKNEDYNIYTLYKWYFLTAAGFDARLAITGEKLIFYIYNEENIEDIPFFMFDKKKYMCLNIHDFEPFDIHLQPPVPLVLKVPGAVNSFSYRVTRLPDFEPEAYQAKSIDFIYNHRPYHFNIVFNQELKAVFNNYPIVDFASYFNIPLSKATYESLIPLLKNNMSGMGAEQGIDYLMRFTRYAFLYENDQENFGRERRLSPEETLFSPYSDCDDRAGLFFYLVKEIYNLPMIALLYPGHINIAVALPDPKGTFINYKGKSYTVCEPTPQSVDLPLGAFSPALSGASYEVVYVYDPAKN</sequence>
<protein>
    <recommendedName>
        <fullName evidence="3">Transglutaminase-like domain-containing protein</fullName>
    </recommendedName>
</protein>
<dbReference type="eggNOG" id="COG1305">
    <property type="taxonomic scope" value="Bacteria"/>
</dbReference>